<sequence>MWVAACIYWGWPTDRAAFAEYWDTGLAKADIDPTIRTYFDALIDLRTMPLPVR</sequence>
<dbReference type="Pfam" id="PF09995">
    <property type="entry name" value="MPAB_Lcp_cat"/>
    <property type="match status" value="1"/>
</dbReference>
<dbReference type="InterPro" id="IPR018713">
    <property type="entry name" value="MPAB/Lcp_cat_dom"/>
</dbReference>
<evidence type="ECO:0000259" key="1">
    <source>
        <dbReference type="Pfam" id="PF09995"/>
    </source>
</evidence>
<evidence type="ECO:0000313" key="3">
    <source>
        <dbReference type="Proteomes" id="UP001432062"/>
    </source>
</evidence>
<name>A0ABZ1YR91_9NOCA</name>
<reference evidence="2" key="1">
    <citation type="submission" date="2022-10" db="EMBL/GenBank/DDBJ databases">
        <title>The complete genomes of actinobacterial strains from the NBC collection.</title>
        <authorList>
            <person name="Joergensen T.S."/>
            <person name="Alvarez Arevalo M."/>
            <person name="Sterndorff E.B."/>
            <person name="Faurdal D."/>
            <person name="Vuksanovic O."/>
            <person name="Mourched A.-S."/>
            <person name="Charusanti P."/>
            <person name="Shaw S."/>
            <person name="Blin K."/>
            <person name="Weber T."/>
        </authorList>
    </citation>
    <scope>NUCLEOTIDE SEQUENCE</scope>
    <source>
        <strain evidence="2">NBC_01482</strain>
    </source>
</reference>
<organism evidence="2 3">
    <name type="scientific">Nocardia vinacea</name>
    <dbReference type="NCBI Taxonomy" id="96468"/>
    <lineage>
        <taxon>Bacteria</taxon>
        <taxon>Bacillati</taxon>
        <taxon>Actinomycetota</taxon>
        <taxon>Actinomycetes</taxon>
        <taxon>Mycobacteriales</taxon>
        <taxon>Nocardiaceae</taxon>
        <taxon>Nocardia</taxon>
    </lineage>
</organism>
<feature type="domain" description="ER-bound oxygenase mpaB/mpaB'/Rubber oxygenase catalytic" evidence="1">
    <location>
        <begin position="11"/>
        <end position="53"/>
    </location>
</feature>
<protein>
    <recommendedName>
        <fullName evidence="1">ER-bound oxygenase mpaB/mpaB'/Rubber oxygenase catalytic domain-containing protein</fullName>
    </recommendedName>
</protein>
<gene>
    <name evidence="2" type="ORF">OG563_42915</name>
</gene>
<proteinExistence type="predicted"/>
<dbReference type="RefSeq" id="WP_329409261.1">
    <property type="nucleotide sequence ID" value="NZ_CP109441.1"/>
</dbReference>
<keyword evidence="3" id="KW-1185">Reference proteome</keyword>
<accession>A0ABZ1YR91</accession>
<evidence type="ECO:0000313" key="2">
    <source>
        <dbReference type="EMBL" id="WUV45765.1"/>
    </source>
</evidence>
<dbReference type="Proteomes" id="UP001432062">
    <property type="component" value="Chromosome"/>
</dbReference>
<dbReference type="EMBL" id="CP109441">
    <property type="protein sequence ID" value="WUV45765.1"/>
    <property type="molecule type" value="Genomic_DNA"/>
</dbReference>